<gene>
    <name evidence="1" type="ORF">HMPREF9138_01647</name>
</gene>
<accession>G6AHS0</accession>
<organism evidence="1 2">
    <name type="scientific">Prevotella histicola F0411</name>
    <dbReference type="NCBI Taxonomy" id="857291"/>
    <lineage>
        <taxon>Bacteria</taxon>
        <taxon>Pseudomonadati</taxon>
        <taxon>Bacteroidota</taxon>
        <taxon>Bacteroidia</taxon>
        <taxon>Bacteroidales</taxon>
        <taxon>Prevotellaceae</taxon>
        <taxon>Prevotella</taxon>
    </lineage>
</organism>
<reference evidence="1 2" key="1">
    <citation type="submission" date="2011-10" db="EMBL/GenBank/DDBJ databases">
        <title>The Genome Sequence of Prevotella histicola F0411.</title>
        <authorList>
            <consortium name="The Broad Institute Genome Sequencing Platform"/>
            <person name="Earl A."/>
            <person name="Ward D."/>
            <person name="Feldgarden M."/>
            <person name="Gevers D."/>
            <person name="Izard J."/>
            <person name="Ganesan A."/>
            <person name="Blanton J.M."/>
            <person name="Baranova O.V."/>
            <person name="Tanner A.C."/>
            <person name="Mathney J.M.J."/>
            <person name="Dewhirst F.E."/>
            <person name="Young S.K."/>
            <person name="Zeng Q."/>
            <person name="Gargeya S."/>
            <person name="Fitzgerald M."/>
            <person name="Haas B."/>
            <person name="Abouelleil A."/>
            <person name="Alvarado L."/>
            <person name="Arachchi H.M."/>
            <person name="Berlin A."/>
            <person name="Brown A."/>
            <person name="Chapman S.B."/>
            <person name="Chen Z."/>
            <person name="Dunbar C."/>
            <person name="Freedman E."/>
            <person name="Gearin G."/>
            <person name="Gellesch M."/>
            <person name="Goldberg J."/>
            <person name="Griggs A."/>
            <person name="Gujja S."/>
            <person name="Heiman D."/>
            <person name="Howarth C."/>
            <person name="Larson L."/>
            <person name="Lui A."/>
            <person name="MacDonald P.J.P."/>
            <person name="Montmayeur A."/>
            <person name="Murphy C."/>
            <person name="Neiman D."/>
            <person name="Pearson M."/>
            <person name="Priest M."/>
            <person name="Roberts A."/>
            <person name="Saif S."/>
            <person name="Shea T."/>
            <person name="Shenoy N."/>
            <person name="Sisk P."/>
            <person name="Stolte C."/>
            <person name="Sykes S."/>
            <person name="Wortman J."/>
            <person name="Nusbaum C."/>
            <person name="Birren B."/>
        </authorList>
    </citation>
    <scope>NUCLEOTIDE SEQUENCE [LARGE SCALE GENOMIC DNA]</scope>
    <source>
        <strain evidence="1 2">F0411</strain>
    </source>
</reference>
<evidence type="ECO:0000313" key="1">
    <source>
        <dbReference type="EMBL" id="EHG15793.1"/>
    </source>
</evidence>
<sequence length="49" mass="5431">MIAILIYKVGNDYLCSPIIIGVILEPHTIHVNSVVFGRAAWLGKHMVVK</sequence>
<dbReference type="HOGENOM" id="CLU_3139134_0_0_10"/>
<dbReference type="Proteomes" id="UP000004597">
    <property type="component" value="Unassembled WGS sequence"/>
</dbReference>
<comment type="caution">
    <text evidence="1">The sequence shown here is derived from an EMBL/GenBank/DDBJ whole genome shotgun (WGS) entry which is preliminary data.</text>
</comment>
<name>G6AHS0_9BACT</name>
<dbReference type="STRING" id="857291.HMPREF9138_01647"/>
<dbReference type="AlphaFoldDB" id="G6AHS0"/>
<keyword evidence="2" id="KW-1185">Reference proteome</keyword>
<proteinExistence type="predicted"/>
<protein>
    <submittedName>
        <fullName evidence="1">Uncharacterized protein</fullName>
    </submittedName>
</protein>
<evidence type="ECO:0000313" key="2">
    <source>
        <dbReference type="Proteomes" id="UP000004597"/>
    </source>
</evidence>
<dbReference type="EMBL" id="AFXP01000016">
    <property type="protein sequence ID" value="EHG15793.1"/>
    <property type="molecule type" value="Genomic_DNA"/>
</dbReference>